<keyword evidence="4" id="KW-1185">Reference proteome</keyword>
<proteinExistence type="predicted"/>
<dbReference type="Gene3D" id="3.30.1490.480">
    <property type="entry name" value="Endolytic murein transglycosylase"/>
    <property type="match status" value="1"/>
</dbReference>
<feature type="compositionally biased region" description="Basic and acidic residues" evidence="1">
    <location>
        <begin position="64"/>
        <end position="88"/>
    </location>
</feature>
<dbReference type="RefSeq" id="WP_213102746.1">
    <property type="nucleotide sequence ID" value="NZ_JAGYPM010000003.1"/>
</dbReference>
<keyword evidence="2" id="KW-1133">Transmembrane helix</keyword>
<accession>A0ABS5NVY3</accession>
<name>A0ABS5NVY3_9BACI</name>
<evidence type="ECO:0000256" key="1">
    <source>
        <dbReference type="SAM" id="MobiDB-lite"/>
    </source>
</evidence>
<keyword evidence="2" id="KW-0812">Transmembrane</keyword>
<feature type="region of interest" description="Disordered" evidence="1">
    <location>
        <begin position="64"/>
        <end position="91"/>
    </location>
</feature>
<dbReference type="Proteomes" id="UP000681027">
    <property type="component" value="Unassembled WGS sequence"/>
</dbReference>
<gene>
    <name evidence="3" type="ORF">KHA94_14000</name>
</gene>
<dbReference type="EMBL" id="JAGYPM010000003">
    <property type="protein sequence ID" value="MBS4191298.1"/>
    <property type="molecule type" value="Genomic_DNA"/>
</dbReference>
<evidence type="ECO:0000256" key="2">
    <source>
        <dbReference type="SAM" id="Phobius"/>
    </source>
</evidence>
<keyword evidence="2" id="KW-0472">Membrane</keyword>
<organism evidence="3 4">
    <name type="scientific">Cytobacillus citreus</name>
    <dbReference type="NCBI Taxonomy" id="2833586"/>
    <lineage>
        <taxon>Bacteria</taxon>
        <taxon>Bacillati</taxon>
        <taxon>Bacillota</taxon>
        <taxon>Bacilli</taxon>
        <taxon>Bacillales</taxon>
        <taxon>Bacillaceae</taxon>
        <taxon>Cytobacillus</taxon>
    </lineage>
</organism>
<comment type="caution">
    <text evidence="3">The sequence shown here is derived from an EMBL/GenBank/DDBJ whole genome shotgun (WGS) entry which is preliminary data.</text>
</comment>
<evidence type="ECO:0000313" key="4">
    <source>
        <dbReference type="Proteomes" id="UP000681027"/>
    </source>
</evidence>
<feature type="transmembrane region" description="Helical" evidence="2">
    <location>
        <begin position="6"/>
        <end position="27"/>
    </location>
</feature>
<reference evidence="3 4" key="1">
    <citation type="submission" date="2021-05" db="EMBL/GenBank/DDBJ databases">
        <title>Novel Bacillus species.</title>
        <authorList>
            <person name="Liu G."/>
        </authorList>
    </citation>
    <scope>NUCLEOTIDE SEQUENCE [LARGE SCALE GENOMIC DNA]</scope>
    <source>
        <strain evidence="3 4">FJAT-49705</strain>
    </source>
</reference>
<protein>
    <submittedName>
        <fullName evidence="3">Endolytic transglycosylase MltG</fullName>
    </submittedName>
</protein>
<sequence length="158" mass="18062">MNKRSIRAFAFGILITVCILGSFYYFFEDGKKEQLNINEAKALLDENGFIAVDKEKYGKMENTLKKLDKKEAEKPQKKETDNHPKDVEPTSSFTLEIVSGMVSHDIASMLEEKKLIDDADRFETYLEENGYSKRIQLGTFAVKKGMSYKEIANIITKS</sequence>
<evidence type="ECO:0000313" key="3">
    <source>
        <dbReference type="EMBL" id="MBS4191298.1"/>
    </source>
</evidence>